<sequence length="108" mass="11347">MTTEASVRCQSPAASFHQGSIVPSHSIVHDENSVTPISRMSDFAGGPEGSGVVAFGVNANCSGTCWTTWRARSAALTPNETSRCFAGRVSHGDGQMWVKLLASRHGPS</sequence>
<reference evidence="1 2" key="1">
    <citation type="submission" date="2014-04" db="EMBL/GenBank/DDBJ databases">
        <authorList>
            <consortium name="DOE Joint Genome Institute"/>
            <person name="Kuo A."/>
            <person name="Kohler A."/>
            <person name="Costa M.D."/>
            <person name="Nagy L.G."/>
            <person name="Floudas D."/>
            <person name="Copeland A."/>
            <person name="Barry K.W."/>
            <person name="Cichocki N."/>
            <person name="Veneault-Fourrey C."/>
            <person name="LaButti K."/>
            <person name="Lindquist E.A."/>
            <person name="Lipzen A."/>
            <person name="Lundell T."/>
            <person name="Morin E."/>
            <person name="Murat C."/>
            <person name="Sun H."/>
            <person name="Tunlid A."/>
            <person name="Henrissat B."/>
            <person name="Grigoriev I.V."/>
            <person name="Hibbett D.S."/>
            <person name="Martin F."/>
            <person name="Nordberg H.P."/>
            <person name="Cantor M.N."/>
            <person name="Hua S.X."/>
        </authorList>
    </citation>
    <scope>NUCLEOTIDE SEQUENCE [LARGE SCALE GENOMIC DNA]</scope>
    <source>
        <strain evidence="1 2">Marx 270</strain>
    </source>
</reference>
<dbReference type="AlphaFoldDB" id="A0A0C3J0C3"/>
<organism evidence="1 2">
    <name type="scientific">Pisolithus tinctorius Marx 270</name>
    <dbReference type="NCBI Taxonomy" id="870435"/>
    <lineage>
        <taxon>Eukaryota</taxon>
        <taxon>Fungi</taxon>
        <taxon>Dikarya</taxon>
        <taxon>Basidiomycota</taxon>
        <taxon>Agaricomycotina</taxon>
        <taxon>Agaricomycetes</taxon>
        <taxon>Agaricomycetidae</taxon>
        <taxon>Boletales</taxon>
        <taxon>Sclerodermatineae</taxon>
        <taxon>Pisolithaceae</taxon>
        <taxon>Pisolithus</taxon>
    </lineage>
</organism>
<dbReference type="HOGENOM" id="CLU_2198033_0_0_1"/>
<dbReference type="EMBL" id="KN831981">
    <property type="protein sequence ID" value="KIO02548.1"/>
    <property type="molecule type" value="Genomic_DNA"/>
</dbReference>
<reference evidence="2" key="2">
    <citation type="submission" date="2015-01" db="EMBL/GenBank/DDBJ databases">
        <title>Evolutionary Origins and Diversification of the Mycorrhizal Mutualists.</title>
        <authorList>
            <consortium name="DOE Joint Genome Institute"/>
            <consortium name="Mycorrhizal Genomics Consortium"/>
            <person name="Kohler A."/>
            <person name="Kuo A."/>
            <person name="Nagy L.G."/>
            <person name="Floudas D."/>
            <person name="Copeland A."/>
            <person name="Barry K.W."/>
            <person name="Cichocki N."/>
            <person name="Veneault-Fourrey C."/>
            <person name="LaButti K."/>
            <person name="Lindquist E.A."/>
            <person name="Lipzen A."/>
            <person name="Lundell T."/>
            <person name="Morin E."/>
            <person name="Murat C."/>
            <person name="Riley R."/>
            <person name="Ohm R."/>
            <person name="Sun H."/>
            <person name="Tunlid A."/>
            <person name="Henrissat B."/>
            <person name="Grigoriev I.V."/>
            <person name="Hibbett D.S."/>
            <person name="Martin F."/>
        </authorList>
    </citation>
    <scope>NUCLEOTIDE SEQUENCE [LARGE SCALE GENOMIC DNA]</scope>
    <source>
        <strain evidence="2">Marx 270</strain>
    </source>
</reference>
<evidence type="ECO:0000313" key="1">
    <source>
        <dbReference type="EMBL" id="KIO02548.1"/>
    </source>
</evidence>
<name>A0A0C3J0C3_PISTI</name>
<dbReference type="Proteomes" id="UP000054217">
    <property type="component" value="Unassembled WGS sequence"/>
</dbReference>
<proteinExistence type="predicted"/>
<protein>
    <submittedName>
        <fullName evidence="1">Uncharacterized protein</fullName>
    </submittedName>
</protein>
<dbReference type="InParanoid" id="A0A0C3J0C3"/>
<gene>
    <name evidence="1" type="ORF">M404DRAFT_1002156</name>
</gene>
<evidence type="ECO:0000313" key="2">
    <source>
        <dbReference type="Proteomes" id="UP000054217"/>
    </source>
</evidence>
<keyword evidence="2" id="KW-1185">Reference proteome</keyword>
<accession>A0A0C3J0C3</accession>